<dbReference type="InterPro" id="IPR010980">
    <property type="entry name" value="Cyt_c/b562"/>
</dbReference>
<sequence>MSRFTSILLLGVGVFAGAFSTLAWTKSAAPLAEPEMAEQAHIEDARTVIAFTAEERQHIRSEMLAFLQGAQSISYGLAEQDRILIGEAARELSRGAGDPIGASIRAKAPEGFVGLSRGLRSDFGDLAALSETADFADLQLQFSATMSRCVACHGTYRSTGDGP</sequence>
<evidence type="ECO:0000313" key="1">
    <source>
        <dbReference type="EMBL" id="KCZ60690.1"/>
    </source>
</evidence>
<dbReference type="STRING" id="1280948.HY36_17370"/>
<evidence type="ECO:0000313" key="2">
    <source>
        <dbReference type="Proteomes" id="UP000024547"/>
    </source>
</evidence>
<dbReference type="SUPFAM" id="SSF47175">
    <property type="entry name" value="Cytochromes"/>
    <property type="match status" value="1"/>
</dbReference>
<dbReference type="OrthoDB" id="1150802at2"/>
<dbReference type="EMBL" id="AWFH01000020">
    <property type="protein sequence ID" value="KCZ60690.1"/>
    <property type="molecule type" value="Genomic_DNA"/>
</dbReference>
<keyword evidence="2" id="KW-1185">Reference proteome</keyword>
<reference evidence="1 2" key="1">
    <citation type="journal article" date="2014" name="Antonie Van Leeuwenhoek">
        <title>Hyphomonas beringensis sp. nov. and Hyphomonas chukchiensis sp. nov., isolated from surface seawater of the Bering Sea and Chukchi Sea.</title>
        <authorList>
            <person name="Li C."/>
            <person name="Lai Q."/>
            <person name="Li G."/>
            <person name="Dong C."/>
            <person name="Wang J."/>
            <person name="Liao Y."/>
            <person name="Shao Z."/>
        </authorList>
    </citation>
    <scope>NUCLEOTIDE SEQUENCE [LARGE SCALE GENOMIC DNA]</scope>
    <source>
        <strain evidence="1 2">22II1-22F38</strain>
    </source>
</reference>
<evidence type="ECO:0008006" key="3">
    <source>
        <dbReference type="Google" id="ProtNLM"/>
    </source>
</evidence>
<protein>
    <recommendedName>
        <fullName evidence="3">Cytochrome C</fullName>
    </recommendedName>
</protein>
<accession>A0A059DZZ1</accession>
<dbReference type="InterPro" id="IPR002321">
    <property type="entry name" value="Cyt_c_II"/>
</dbReference>
<organism evidence="1 2">
    <name type="scientific">Hyphomonas atlantica</name>
    <dbReference type="NCBI Taxonomy" id="1280948"/>
    <lineage>
        <taxon>Bacteria</taxon>
        <taxon>Pseudomonadati</taxon>
        <taxon>Pseudomonadota</taxon>
        <taxon>Alphaproteobacteria</taxon>
        <taxon>Hyphomonadales</taxon>
        <taxon>Hyphomonadaceae</taxon>
        <taxon>Hyphomonas</taxon>
    </lineage>
</organism>
<proteinExistence type="predicted"/>
<dbReference type="Proteomes" id="UP000024547">
    <property type="component" value="Unassembled WGS sequence"/>
</dbReference>
<dbReference type="GO" id="GO:0022900">
    <property type="term" value="P:electron transport chain"/>
    <property type="evidence" value="ECO:0007669"/>
    <property type="project" value="InterPro"/>
</dbReference>
<dbReference type="AlphaFoldDB" id="A0A059DZZ1"/>
<name>A0A059DZZ1_9PROT</name>
<dbReference type="Gene3D" id="1.20.120.10">
    <property type="entry name" value="Cytochrome c/b562"/>
    <property type="match status" value="1"/>
</dbReference>
<dbReference type="GO" id="GO:0009055">
    <property type="term" value="F:electron transfer activity"/>
    <property type="evidence" value="ECO:0007669"/>
    <property type="project" value="InterPro"/>
</dbReference>
<comment type="caution">
    <text evidence="1">The sequence shown here is derived from an EMBL/GenBank/DDBJ whole genome shotgun (WGS) entry which is preliminary data.</text>
</comment>
<dbReference type="eggNOG" id="ENOG50314M6">
    <property type="taxonomic scope" value="Bacteria"/>
</dbReference>
<gene>
    <name evidence="1" type="ORF">HY36_17370</name>
</gene>
<dbReference type="PATRIC" id="fig|1280948.3.peg.1998"/>
<dbReference type="RefSeq" id="WP_035551945.1">
    <property type="nucleotide sequence ID" value="NZ_AWFH01000020.1"/>
</dbReference>
<dbReference type="GO" id="GO:0005506">
    <property type="term" value="F:iron ion binding"/>
    <property type="evidence" value="ECO:0007669"/>
    <property type="project" value="InterPro"/>
</dbReference>
<dbReference type="GO" id="GO:0020037">
    <property type="term" value="F:heme binding"/>
    <property type="evidence" value="ECO:0007669"/>
    <property type="project" value="InterPro"/>
</dbReference>
<dbReference type="PROSITE" id="PS51009">
    <property type="entry name" value="CYTCII"/>
    <property type="match status" value="1"/>
</dbReference>